<comment type="caution">
    <text evidence="1">The sequence shown here is derived from an EMBL/GenBank/DDBJ whole genome shotgun (WGS) entry which is preliminary data.</text>
</comment>
<evidence type="ECO:0000313" key="1">
    <source>
        <dbReference type="EMBL" id="KAJ4455079.1"/>
    </source>
</evidence>
<dbReference type="EMBL" id="JAPMOS010000121">
    <property type="protein sequence ID" value="KAJ4455079.1"/>
    <property type="molecule type" value="Genomic_DNA"/>
</dbReference>
<proteinExistence type="predicted"/>
<evidence type="ECO:0000313" key="2">
    <source>
        <dbReference type="Proteomes" id="UP001141327"/>
    </source>
</evidence>
<reference evidence="1" key="1">
    <citation type="journal article" date="2022" name="bioRxiv">
        <title>Genomics of Preaxostyla Flagellates Illuminates Evolutionary Transitions and the Path Towards Mitochondrial Loss.</title>
        <authorList>
            <person name="Novak L.V.F."/>
            <person name="Treitli S.C."/>
            <person name="Pyrih J."/>
            <person name="Halakuc P."/>
            <person name="Pipaliya S.V."/>
            <person name="Vacek V."/>
            <person name="Brzon O."/>
            <person name="Soukal P."/>
            <person name="Eme L."/>
            <person name="Dacks J.B."/>
            <person name="Karnkowska A."/>
            <person name="Elias M."/>
            <person name="Hampl V."/>
        </authorList>
    </citation>
    <scope>NUCLEOTIDE SEQUENCE</scope>
    <source>
        <strain evidence="1">RCP-MX</strain>
    </source>
</reference>
<sequence length="222" mass="24487">MREKFRHGFKGFPVAQDQIGRSFDWVANPTHQCSVRWRSCTFYPGWNLAGVVSVGIRLGLHVELCQIISPATSGTVKLSSATCSVRFGSFFLSLSPGLGRCAPAHTEIAQWVERGRTRRQISPVEASPESLPDIKSQAFPLRFFSGWTQDLSGAEIETVELGLRQGPIRRLGVSASLPGTSYWRRPHCIHQRWGVSGTQVAILLSHLPPPNATHRIYAVAVA</sequence>
<accession>A0ABQ8U6W5</accession>
<protein>
    <submittedName>
        <fullName evidence="1">Uncharacterized protein</fullName>
    </submittedName>
</protein>
<organism evidence="1 2">
    <name type="scientific">Paratrimastix pyriformis</name>
    <dbReference type="NCBI Taxonomy" id="342808"/>
    <lineage>
        <taxon>Eukaryota</taxon>
        <taxon>Metamonada</taxon>
        <taxon>Preaxostyla</taxon>
        <taxon>Paratrimastigidae</taxon>
        <taxon>Paratrimastix</taxon>
    </lineage>
</organism>
<keyword evidence="2" id="KW-1185">Reference proteome</keyword>
<dbReference type="Proteomes" id="UP001141327">
    <property type="component" value="Unassembled WGS sequence"/>
</dbReference>
<gene>
    <name evidence="1" type="ORF">PAPYR_10057</name>
</gene>
<name>A0ABQ8U6W5_9EUKA</name>